<comment type="caution">
    <text evidence="2">The sequence shown here is derived from an EMBL/GenBank/DDBJ whole genome shotgun (WGS) entry which is preliminary data.</text>
</comment>
<feature type="transmembrane region" description="Helical" evidence="1">
    <location>
        <begin position="55"/>
        <end position="77"/>
    </location>
</feature>
<keyword evidence="1" id="KW-0472">Membrane</keyword>
<evidence type="ECO:0000313" key="2">
    <source>
        <dbReference type="EMBL" id="KAI7734321.1"/>
    </source>
</evidence>
<evidence type="ECO:0000256" key="1">
    <source>
        <dbReference type="SAM" id="Phobius"/>
    </source>
</evidence>
<organism evidence="2 3">
    <name type="scientific">Ambrosia artemisiifolia</name>
    <name type="common">Common ragweed</name>
    <dbReference type="NCBI Taxonomy" id="4212"/>
    <lineage>
        <taxon>Eukaryota</taxon>
        <taxon>Viridiplantae</taxon>
        <taxon>Streptophyta</taxon>
        <taxon>Embryophyta</taxon>
        <taxon>Tracheophyta</taxon>
        <taxon>Spermatophyta</taxon>
        <taxon>Magnoliopsida</taxon>
        <taxon>eudicotyledons</taxon>
        <taxon>Gunneridae</taxon>
        <taxon>Pentapetalae</taxon>
        <taxon>asterids</taxon>
        <taxon>campanulids</taxon>
        <taxon>Asterales</taxon>
        <taxon>Asteraceae</taxon>
        <taxon>Asteroideae</taxon>
        <taxon>Heliantheae alliance</taxon>
        <taxon>Heliantheae</taxon>
        <taxon>Ambrosia</taxon>
    </lineage>
</organism>
<dbReference type="EMBL" id="JAMZMK010009761">
    <property type="protein sequence ID" value="KAI7734321.1"/>
    <property type="molecule type" value="Genomic_DNA"/>
</dbReference>
<proteinExistence type="predicted"/>
<gene>
    <name evidence="2" type="ORF">M8C21_031102</name>
</gene>
<dbReference type="AlphaFoldDB" id="A0AAD5GBG4"/>
<reference evidence="2" key="1">
    <citation type="submission" date="2022-06" db="EMBL/GenBank/DDBJ databases">
        <title>Uncovering the hologenomic basis of an extraordinary plant invasion.</title>
        <authorList>
            <person name="Bieker V.C."/>
            <person name="Martin M.D."/>
            <person name="Gilbert T."/>
            <person name="Hodgins K."/>
            <person name="Battlay P."/>
            <person name="Petersen B."/>
            <person name="Wilson J."/>
        </authorList>
    </citation>
    <scope>NUCLEOTIDE SEQUENCE</scope>
    <source>
        <strain evidence="2">AA19_3_7</strain>
        <tissue evidence="2">Leaf</tissue>
    </source>
</reference>
<keyword evidence="3" id="KW-1185">Reference proteome</keyword>
<accession>A0AAD5GBG4</accession>
<name>A0AAD5GBG4_AMBAR</name>
<sequence>MLEAYDAQYARLDAELLRYKYGEVEFIVFSSRDRFYEYANNRFVSKLTGSSMLEVLVLSAIFHMLILLRQIVGICGIGKLYLVEYKICWQYTMQVENPLMVDPDNAVPLMKENVSGGSIKG</sequence>
<keyword evidence="1" id="KW-1133">Transmembrane helix</keyword>
<evidence type="ECO:0000313" key="3">
    <source>
        <dbReference type="Proteomes" id="UP001206925"/>
    </source>
</evidence>
<protein>
    <submittedName>
        <fullName evidence="2">Uncharacterized protein</fullName>
    </submittedName>
</protein>
<dbReference type="Proteomes" id="UP001206925">
    <property type="component" value="Unassembled WGS sequence"/>
</dbReference>
<keyword evidence="1" id="KW-0812">Transmembrane</keyword>